<evidence type="ECO:0000313" key="1">
    <source>
        <dbReference type="EMBL" id="EEF31466.1"/>
    </source>
</evidence>
<sequence>MLGGALWGFIACARKTSYLHFGLPGETSLQPKLSGINKNDNNIFSTERYSRIA</sequence>
<dbReference type="Proteomes" id="UP000008311">
    <property type="component" value="Unassembled WGS sequence"/>
</dbReference>
<proteinExistence type="predicted"/>
<dbReference type="AlphaFoldDB" id="B9SY48"/>
<name>B9SY48_RICCO</name>
<dbReference type="EMBL" id="EQ974241">
    <property type="protein sequence ID" value="EEF31466.1"/>
    <property type="molecule type" value="Genomic_DNA"/>
</dbReference>
<protein>
    <submittedName>
        <fullName evidence="1">Uncharacterized protein</fullName>
    </submittedName>
</protein>
<organism evidence="1 2">
    <name type="scientific">Ricinus communis</name>
    <name type="common">Castor bean</name>
    <dbReference type="NCBI Taxonomy" id="3988"/>
    <lineage>
        <taxon>Eukaryota</taxon>
        <taxon>Viridiplantae</taxon>
        <taxon>Streptophyta</taxon>
        <taxon>Embryophyta</taxon>
        <taxon>Tracheophyta</taxon>
        <taxon>Spermatophyta</taxon>
        <taxon>Magnoliopsida</taxon>
        <taxon>eudicotyledons</taxon>
        <taxon>Gunneridae</taxon>
        <taxon>Pentapetalae</taxon>
        <taxon>rosids</taxon>
        <taxon>fabids</taxon>
        <taxon>Malpighiales</taxon>
        <taxon>Euphorbiaceae</taxon>
        <taxon>Acalyphoideae</taxon>
        <taxon>Acalypheae</taxon>
        <taxon>Ricinus</taxon>
    </lineage>
</organism>
<reference evidence="2" key="1">
    <citation type="journal article" date="2010" name="Nat. Biotechnol.">
        <title>Draft genome sequence of the oilseed species Ricinus communis.</title>
        <authorList>
            <person name="Chan A.P."/>
            <person name="Crabtree J."/>
            <person name="Zhao Q."/>
            <person name="Lorenzi H."/>
            <person name="Orvis J."/>
            <person name="Puiu D."/>
            <person name="Melake-Berhan A."/>
            <person name="Jones K.M."/>
            <person name="Redman J."/>
            <person name="Chen G."/>
            <person name="Cahoon E.B."/>
            <person name="Gedil M."/>
            <person name="Stanke M."/>
            <person name="Haas B.J."/>
            <person name="Wortman J.R."/>
            <person name="Fraser-Liggett C.M."/>
            <person name="Ravel J."/>
            <person name="Rabinowicz P.D."/>
        </authorList>
    </citation>
    <scope>NUCLEOTIDE SEQUENCE [LARGE SCALE GENOMIC DNA]</scope>
    <source>
        <strain evidence="2">cv. Hale</strain>
    </source>
</reference>
<dbReference type="InParanoid" id="B9SY48"/>
<keyword evidence="2" id="KW-1185">Reference proteome</keyword>
<evidence type="ECO:0000313" key="2">
    <source>
        <dbReference type="Proteomes" id="UP000008311"/>
    </source>
</evidence>
<accession>B9SY48</accession>
<gene>
    <name evidence="1" type="ORF">RCOM_0987050</name>
</gene>